<comment type="pathway">
    <text evidence="2 14">Protein modification; protein glycosylation.</text>
</comment>
<dbReference type="UniPathway" id="UPA00378"/>
<accession>A0A397T9W5</accession>
<evidence type="ECO:0000313" key="15">
    <source>
        <dbReference type="EMBL" id="RIA94662.1"/>
    </source>
</evidence>
<evidence type="ECO:0000256" key="1">
    <source>
        <dbReference type="ARBA" id="ARBA00004477"/>
    </source>
</evidence>
<dbReference type="AlphaFoldDB" id="A0A397T9W5"/>
<comment type="catalytic activity">
    <reaction evidence="12 14">
        <text>an alpha-D-Man-(1-&gt;2)-alpha-D-Man-(1-&gt;2)-alpha-D-Man-(1-&gt;3)-[alpha-D-Man-(1-&gt;6)]-beta-D-Man-(1-&gt;4)-beta-D-GlcNAc-(1-&gt;4)-alpha-D-GlcNAc-diphospho-di-trans,poly-cis-dolichol + a di-trans,poly-cis-dolichyl beta-D-mannosyl phosphate = an alpha-D-Man-(1-&gt;2)-alpha-D-Man-(1-&gt;2)-alpha-D-Man-(1-&gt;3)-[alpha-D-Man-(1-&gt;3)-alpha-D-Man-(1-&gt;6)]-beta-D-Man-(1-&gt;4)-beta-D-GlcNAc-(1-&gt;4)-alpha-D-GlcNAc-diphospho-di-trans,poly-cis-dolichol + a di-trans,poly-cis-dolichyl phosphate + H(+)</text>
        <dbReference type="Rhea" id="RHEA:29527"/>
        <dbReference type="Rhea" id="RHEA-COMP:19498"/>
        <dbReference type="Rhea" id="RHEA-COMP:19501"/>
        <dbReference type="Rhea" id="RHEA-COMP:19516"/>
        <dbReference type="Rhea" id="RHEA-COMP:19517"/>
        <dbReference type="ChEBI" id="CHEBI:15378"/>
        <dbReference type="ChEBI" id="CHEBI:57683"/>
        <dbReference type="ChEBI" id="CHEBI:58211"/>
        <dbReference type="ChEBI" id="CHEBI:132515"/>
        <dbReference type="ChEBI" id="CHEBI:132516"/>
        <dbReference type="EC" id="2.4.1.258"/>
    </reaction>
    <physiologicalReaction direction="left-to-right" evidence="12 14">
        <dbReference type="Rhea" id="RHEA:29528"/>
    </physiologicalReaction>
</comment>
<evidence type="ECO:0000256" key="8">
    <source>
        <dbReference type="ARBA" id="ARBA00022824"/>
    </source>
</evidence>
<organism evidence="15 16">
    <name type="scientific">Glomus cerebriforme</name>
    <dbReference type="NCBI Taxonomy" id="658196"/>
    <lineage>
        <taxon>Eukaryota</taxon>
        <taxon>Fungi</taxon>
        <taxon>Fungi incertae sedis</taxon>
        <taxon>Mucoromycota</taxon>
        <taxon>Glomeromycotina</taxon>
        <taxon>Glomeromycetes</taxon>
        <taxon>Glomerales</taxon>
        <taxon>Glomeraceae</taxon>
        <taxon>Glomus</taxon>
    </lineage>
</organism>
<evidence type="ECO:0000256" key="10">
    <source>
        <dbReference type="ARBA" id="ARBA00023136"/>
    </source>
</evidence>
<evidence type="ECO:0000256" key="9">
    <source>
        <dbReference type="ARBA" id="ARBA00022989"/>
    </source>
</evidence>
<dbReference type="PANTHER" id="PTHR12646:SF0">
    <property type="entry name" value="DOL-P-MAN:MAN(5)GLCNAC(2)-PP-DOL ALPHA-1,3-MANNOSYLTRANSFERASE"/>
    <property type="match status" value="1"/>
</dbReference>
<keyword evidence="7 14" id="KW-0812">Transmembrane</keyword>
<evidence type="ECO:0000256" key="14">
    <source>
        <dbReference type="RuleBase" id="RU364047"/>
    </source>
</evidence>
<feature type="transmembrane region" description="Helical" evidence="14">
    <location>
        <begin position="169"/>
        <end position="188"/>
    </location>
</feature>
<comment type="similarity">
    <text evidence="13">Belongs to the glycosyltransferase ALG3 family.</text>
</comment>
<evidence type="ECO:0000256" key="11">
    <source>
        <dbReference type="ARBA" id="ARBA00044743"/>
    </source>
</evidence>
<comment type="subcellular location">
    <subcellularLocation>
        <location evidence="1 14">Endoplasmic reticulum membrane</location>
        <topology evidence="1 14">Multi-pass membrane protein</topology>
    </subcellularLocation>
</comment>
<comment type="function">
    <text evidence="11 14">Dol-P-Man:Man(5)GlcNAc(2)-PP-Dol alpha-1,3-mannosyltransferase that operates in the biosynthetic pathway of dolichol-linked oligosaccharides, the glycan precursors employed in protein asparagine (N)-glycosylation. The assembly of dolichol-linked oligosaccharides begins on the cytosolic side of the endoplasmic reticulum membrane and finishes in its lumen. The sequential addition of sugars to dolichol pyrophosphate produces dolichol-linked oligosaccharides containing fourteen sugars, including two GlcNAcs, nine mannoses and three glucoses. Once assembled, the oligosaccharide is transferred from the lipid to nascent proteins by oligosaccharyltransferases. In the lumen of the endoplasmic reticulum, adds the first dolichyl beta-D-mannosyl phosphate derived mannose in an alpha-1,3 linkage to Man(5)GlcNAc(2)-PP-dolichol to produce Man(6)GlcNAc(2)-PP-dolichol.</text>
</comment>
<feature type="transmembrane region" description="Helical" evidence="14">
    <location>
        <begin position="102"/>
        <end position="127"/>
    </location>
</feature>
<evidence type="ECO:0000256" key="4">
    <source>
        <dbReference type="ARBA" id="ARBA00015561"/>
    </source>
</evidence>
<feature type="transmembrane region" description="Helical" evidence="14">
    <location>
        <begin position="226"/>
        <end position="243"/>
    </location>
</feature>
<dbReference type="STRING" id="658196.A0A397T9W5"/>
<keyword evidence="6 14" id="KW-0808">Transferase</keyword>
<feature type="transmembrane region" description="Helical" evidence="14">
    <location>
        <begin position="342"/>
        <end position="360"/>
    </location>
</feature>
<keyword evidence="9 14" id="KW-1133">Transmembrane helix</keyword>
<feature type="transmembrane region" description="Helical" evidence="14">
    <location>
        <begin position="139"/>
        <end position="160"/>
    </location>
</feature>
<dbReference type="GO" id="GO:0052925">
    <property type="term" value="F:dol-P-Man:Man(5)GlcNAc(2)-PP-Dol alpha-1,3-mannosyltransferase activity"/>
    <property type="evidence" value="ECO:0007669"/>
    <property type="project" value="UniProtKB-EC"/>
</dbReference>
<dbReference type="OrthoDB" id="20028at2759"/>
<feature type="transmembrane region" description="Helical" evidence="14">
    <location>
        <begin position="64"/>
        <end position="81"/>
    </location>
</feature>
<keyword evidence="5 14" id="KW-0328">Glycosyltransferase</keyword>
<dbReference type="Proteomes" id="UP000265703">
    <property type="component" value="Unassembled WGS sequence"/>
</dbReference>
<feature type="transmembrane region" description="Helical" evidence="14">
    <location>
        <begin position="36"/>
        <end position="52"/>
    </location>
</feature>
<evidence type="ECO:0000256" key="13">
    <source>
        <dbReference type="ARBA" id="ARBA00093457"/>
    </source>
</evidence>
<dbReference type="Pfam" id="PF05208">
    <property type="entry name" value="ALG3"/>
    <property type="match status" value="1"/>
</dbReference>
<evidence type="ECO:0000256" key="5">
    <source>
        <dbReference type="ARBA" id="ARBA00022676"/>
    </source>
</evidence>
<keyword evidence="8 14" id="KW-0256">Endoplasmic reticulum</keyword>
<evidence type="ECO:0000256" key="12">
    <source>
        <dbReference type="ARBA" id="ARBA00049506"/>
    </source>
</evidence>
<dbReference type="EC" id="2.4.1.258" evidence="3 14"/>
<evidence type="ECO:0000256" key="7">
    <source>
        <dbReference type="ARBA" id="ARBA00022692"/>
    </source>
</evidence>
<keyword evidence="10 14" id="KW-0472">Membrane</keyword>
<proteinExistence type="inferred from homology"/>
<feature type="non-terminal residue" evidence="15">
    <location>
        <position position="1"/>
    </location>
</feature>
<dbReference type="PANTHER" id="PTHR12646">
    <property type="entry name" value="NOT56 - RELATED"/>
    <property type="match status" value="1"/>
</dbReference>
<dbReference type="EMBL" id="QKYT01000076">
    <property type="protein sequence ID" value="RIA94662.1"/>
    <property type="molecule type" value="Genomic_DNA"/>
</dbReference>
<reference evidence="15 16" key="1">
    <citation type="submission" date="2018-06" db="EMBL/GenBank/DDBJ databases">
        <title>Comparative genomics reveals the genomic features of Rhizophagus irregularis, R. cerebriforme, R. diaphanum and Gigaspora rosea, and their symbiotic lifestyle signature.</title>
        <authorList>
            <person name="Morin E."/>
            <person name="San Clemente H."/>
            <person name="Chen E.C.H."/>
            <person name="De La Providencia I."/>
            <person name="Hainaut M."/>
            <person name="Kuo A."/>
            <person name="Kohler A."/>
            <person name="Murat C."/>
            <person name="Tang N."/>
            <person name="Roy S."/>
            <person name="Loubradou J."/>
            <person name="Henrissat B."/>
            <person name="Grigoriev I.V."/>
            <person name="Corradi N."/>
            <person name="Roux C."/>
            <person name="Martin F.M."/>
        </authorList>
    </citation>
    <scope>NUCLEOTIDE SEQUENCE [LARGE SCALE GENOMIC DNA]</scope>
    <source>
        <strain evidence="15 16">DAOM 227022</strain>
    </source>
</reference>
<comment type="caution">
    <text evidence="15">The sequence shown here is derived from an EMBL/GenBank/DDBJ whole genome shotgun (WGS) entry which is preliminary data.</text>
</comment>
<sequence length="371" mass="43612">LFLDTEIDWKAYMQEVSGFLNGERDYMKLRGDTGPLVYPAGFVYIYSVLYYFTSEGVNIQRGQYIFAILYLGTQYVIFKIYQSSRKIPPYVLIFLSLSKRIHSIYVLRLFNDCFAMVFLYSCIWAMINRKWTLSCILYSFALSIKMNVLLFFPAVGLILFKSLGAWKTLFNLILIKLIQIILALPFLMEHPKSYFARAFEFSRVFIYKWTVNWKFLDEETFISGEFAKILLFGHVFVLMGFLFKRWCRSDNGVFNLLYNGLFGNIKETSKSVTADHIVTLMLTSNFIGIVLSRTLHYQFYSWYFHGLPFLLWHCTKLPIFLRCLTLAVIEYCWNVYPSTMESSLTLLLCHLIVLINLWIGDAEGERVKKRE</sequence>
<evidence type="ECO:0000256" key="2">
    <source>
        <dbReference type="ARBA" id="ARBA00004922"/>
    </source>
</evidence>
<dbReference type="GO" id="GO:0005789">
    <property type="term" value="C:endoplasmic reticulum membrane"/>
    <property type="evidence" value="ECO:0007669"/>
    <property type="project" value="UniProtKB-SubCell"/>
</dbReference>
<gene>
    <name evidence="15" type="ORF">C1645_689711</name>
</gene>
<evidence type="ECO:0000256" key="3">
    <source>
        <dbReference type="ARBA" id="ARBA00011964"/>
    </source>
</evidence>
<name>A0A397T9W5_9GLOM</name>
<evidence type="ECO:0000256" key="6">
    <source>
        <dbReference type="ARBA" id="ARBA00022679"/>
    </source>
</evidence>
<dbReference type="InterPro" id="IPR007873">
    <property type="entry name" value="Glycosyltransferase_ALG3"/>
</dbReference>
<evidence type="ECO:0000313" key="16">
    <source>
        <dbReference type="Proteomes" id="UP000265703"/>
    </source>
</evidence>
<keyword evidence="16" id="KW-1185">Reference proteome</keyword>
<protein>
    <recommendedName>
        <fullName evidence="4 14">Dol-P-Man:Man(5)GlcNAc(2)-PP-Dol alpha-1,3-mannosyltransferase</fullName>
        <ecNumber evidence="3 14">2.4.1.258</ecNumber>
    </recommendedName>
    <alternativeName>
        <fullName evidence="14">Dol-P-Man-dependent alpha(1-3)-mannosyltransferase</fullName>
    </alternativeName>
</protein>